<dbReference type="InterPro" id="IPR036511">
    <property type="entry name" value="TGT-like_sf"/>
</dbReference>
<reference evidence="3 4" key="1">
    <citation type="journal article" date="2012" name="BMC Genomics">
        <title>Comparative genomics of the white-rot fungi, Phanerochaete carnosa and P. chrysosporium, to elucidate the genetic basis of the distinct wood types they colonize.</title>
        <authorList>
            <person name="Suzuki H."/>
            <person name="MacDonald J."/>
            <person name="Syed K."/>
            <person name="Salamov A."/>
            <person name="Hori C."/>
            <person name="Aerts A."/>
            <person name="Henrissat B."/>
            <person name="Wiebenga A."/>
            <person name="vanKuyk P.A."/>
            <person name="Barry K."/>
            <person name="Lindquist E."/>
            <person name="LaButti K."/>
            <person name="Lapidus A."/>
            <person name="Lucas S."/>
            <person name="Coutinho P."/>
            <person name="Gong Y."/>
            <person name="Samejima M."/>
            <person name="Mahadevan R."/>
            <person name="Abou-Zaid M."/>
            <person name="de Vries R.P."/>
            <person name="Igarashi K."/>
            <person name="Yadav J.S."/>
            <person name="Grigoriev I.V."/>
            <person name="Master E.R."/>
        </authorList>
    </citation>
    <scope>NUCLEOTIDE SEQUENCE [LARGE SCALE GENOMIC DNA]</scope>
    <source>
        <strain evidence="3 4">HHB-10118-sp</strain>
    </source>
</reference>
<feature type="region of interest" description="Disordered" evidence="1">
    <location>
        <begin position="359"/>
        <end position="380"/>
    </location>
</feature>
<name>K5WYR1_PHACS</name>
<organism evidence="3 4">
    <name type="scientific">Phanerochaete carnosa (strain HHB-10118-sp)</name>
    <name type="common">White-rot fungus</name>
    <name type="synonym">Peniophora carnosa</name>
    <dbReference type="NCBI Taxonomy" id="650164"/>
    <lineage>
        <taxon>Eukaryota</taxon>
        <taxon>Fungi</taxon>
        <taxon>Dikarya</taxon>
        <taxon>Basidiomycota</taxon>
        <taxon>Agaricomycotina</taxon>
        <taxon>Agaricomycetes</taxon>
        <taxon>Polyporales</taxon>
        <taxon>Phanerochaetaceae</taxon>
        <taxon>Phanerochaete</taxon>
    </lineage>
</organism>
<dbReference type="Proteomes" id="UP000008370">
    <property type="component" value="Unassembled WGS sequence"/>
</dbReference>
<dbReference type="EMBL" id="JH930472">
    <property type="protein sequence ID" value="EKM55647.1"/>
    <property type="molecule type" value="Genomic_DNA"/>
</dbReference>
<evidence type="ECO:0000313" key="4">
    <source>
        <dbReference type="Proteomes" id="UP000008370"/>
    </source>
</evidence>
<proteinExistence type="predicted"/>
<dbReference type="KEGG" id="pco:PHACADRAFT_256422"/>
<protein>
    <recommendedName>
        <fullName evidence="2">tRNA-guanine(15) transglycosylase-like domain-containing protein</fullName>
    </recommendedName>
</protein>
<dbReference type="RefSeq" id="XP_007395967.1">
    <property type="nucleotide sequence ID" value="XM_007395905.1"/>
</dbReference>
<dbReference type="GO" id="GO:0006400">
    <property type="term" value="P:tRNA modification"/>
    <property type="evidence" value="ECO:0007669"/>
    <property type="project" value="InterPro"/>
</dbReference>
<sequence length="380" mass="41847">MQACAPDVVAALSDVPFTRPPYSQKRITKSLERSTAWLAEILRLQGDPDQDRLNVLVHLAGAHDARARQAFSEGLVEKMYGKDAELVVPLKTLDEGLSGYILDLAHLKASLAGSGTPDPHEVMFELCKASLTPLPVQKLRIAHTPTSPHEALRLIENVGIDLLDAPWAQQAADLGIALDFRFPVSPLIPELAQACSPPVQREGSGRDIGHNLFSSAYAHDHSRFASSFLDAAFTSRLPDGHEANSLVCTCMACSPTTTPECVAHSSVDSLGPANSPSPNLPYTRAYVHHLLHTHEMSSHTLLAMHNLTVVDRFFADIRKVLSEHNGKLRFQEAAKRFLEEYDERFVVFDEARAQWAKVERERGKGRLNRDKDSDVGVNAD</sequence>
<gene>
    <name evidence="3" type="ORF">PHACADRAFT_256422</name>
</gene>
<feature type="compositionally biased region" description="Basic and acidic residues" evidence="1">
    <location>
        <begin position="359"/>
        <end position="374"/>
    </location>
</feature>
<evidence type="ECO:0000256" key="1">
    <source>
        <dbReference type="SAM" id="MobiDB-lite"/>
    </source>
</evidence>
<dbReference type="SUPFAM" id="SSF51713">
    <property type="entry name" value="tRNA-guanine transglycosylase"/>
    <property type="match status" value="1"/>
</dbReference>
<dbReference type="PANTHER" id="PTHR46064:SF1">
    <property type="entry name" value="QUEUINE TRNA-RIBOSYLTRANSFERASE ACCESSORY SUBUNIT 2"/>
    <property type="match status" value="1"/>
</dbReference>
<accession>K5WYR1</accession>
<evidence type="ECO:0000259" key="2">
    <source>
        <dbReference type="Pfam" id="PF01702"/>
    </source>
</evidence>
<dbReference type="AlphaFoldDB" id="K5WYR1"/>
<dbReference type="PANTHER" id="PTHR46064">
    <property type="entry name" value="QUEUINE TRNA-RIBOSYLTRANSFERASE ACCESSORY SUBUNIT 2"/>
    <property type="match status" value="1"/>
</dbReference>
<dbReference type="InterPro" id="IPR050852">
    <property type="entry name" value="Queuine_tRNA-ribosyltrfase"/>
</dbReference>
<dbReference type="Pfam" id="PF01702">
    <property type="entry name" value="TGT"/>
    <property type="match status" value="1"/>
</dbReference>
<dbReference type="OrthoDB" id="27601at2759"/>
<dbReference type="GeneID" id="18916573"/>
<dbReference type="InParanoid" id="K5WYR1"/>
<keyword evidence="4" id="KW-1185">Reference proteome</keyword>
<dbReference type="Gene3D" id="3.20.20.105">
    <property type="entry name" value="Queuine tRNA-ribosyltransferase-like"/>
    <property type="match status" value="1"/>
</dbReference>
<dbReference type="HOGENOM" id="CLU_019834_0_0_1"/>
<evidence type="ECO:0000313" key="3">
    <source>
        <dbReference type="EMBL" id="EKM55647.1"/>
    </source>
</evidence>
<dbReference type="STRING" id="650164.K5WYR1"/>
<feature type="domain" description="tRNA-guanine(15) transglycosylase-like" evidence="2">
    <location>
        <begin position="3"/>
        <end position="341"/>
    </location>
</feature>
<dbReference type="InterPro" id="IPR002616">
    <property type="entry name" value="tRNA_ribo_trans-like"/>
</dbReference>